<keyword evidence="3" id="KW-1185">Reference proteome</keyword>
<dbReference type="RefSeq" id="WP_334301342.1">
    <property type="nucleotide sequence ID" value="NZ_JAJEPS010000027.1"/>
</dbReference>
<dbReference type="Gene3D" id="3.40.50.300">
    <property type="entry name" value="P-loop containing nucleotide triphosphate hydrolases"/>
    <property type="match status" value="1"/>
</dbReference>
<gene>
    <name evidence="2" type="ORF">LKD36_16255</name>
</gene>
<dbReference type="InterPro" id="IPR027417">
    <property type="entry name" value="P-loop_NTPase"/>
</dbReference>
<dbReference type="AlphaFoldDB" id="A0AAE3DCU1"/>
<dbReference type="EMBL" id="JAJEPS010000027">
    <property type="protein sequence ID" value="MCC2127700.1"/>
    <property type="molecule type" value="Genomic_DNA"/>
</dbReference>
<evidence type="ECO:0000313" key="2">
    <source>
        <dbReference type="EMBL" id="MCC2127700.1"/>
    </source>
</evidence>
<name>A0AAE3DCU1_9FIRM</name>
<dbReference type="InterPro" id="IPR025669">
    <property type="entry name" value="AAA_dom"/>
</dbReference>
<dbReference type="CDD" id="cd02042">
    <property type="entry name" value="ParAB_family"/>
    <property type="match status" value="1"/>
</dbReference>
<evidence type="ECO:0000259" key="1">
    <source>
        <dbReference type="Pfam" id="PF13614"/>
    </source>
</evidence>
<dbReference type="PANTHER" id="PTHR13696:SF99">
    <property type="entry name" value="COBYRINIC ACID AC-DIAMIDE SYNTHASE"/>
    <property type="match status" value="1"/>
</dbReference>
<accession>A0AAE3DCU1</accession>
<reference evidence="2 3" key="1">
    <citation type="submission" date="2021-10" db="EMBL/GenBank/DDBJ databases">
        <title>Anaerobic single-cell dispensing facilitates the cultivation of human gut bacteria.</title>
        <authorList>
            <person name="Afrizal A."/>
        </authorList>
    </citation>
    <scope>NUCLEOTIDE SEQUENCE [LARGE SCALE GENOMIC DNA]</scope>
    <source>
        <strain evidence="2 3">CLA-AA-H276</strain>
    </source>
</reference>
<proteinExistence type="predicted"/>
<comment type="caution">
    <text evidence="2">The sequence shown here is derived from an EMBL/GenBank/DDBJ whole genome shotgun (WGS) entry which is preliminary data.</text>
</comment>
<organism evidence="2 3">
    <name type="scientific">Hominiventricola filiformis</name>
    <dbReference type="NCBI Taxonomy" id="2885352"/>
    <lineage>
        <taxon>Bacteria</taxon>
        <taxon>Bacillati</taxon>
        <taxon>Bacillota</taxon>
        <taxon>Clostridia</taxon>
        <taxon>Lachnospirales</taxon>
        <taxon>Lachnospiraceae</taxon>
        <taxon>Hominiventricola</taxon>
    </lineage>
</organism>
<dbReference type="PANTHER" id="PTHR13696">
    <property type="entry name" value="P-LOOP CONTAINING NUCLEOSIDE TRIPHOSPHATE HYDROLASE"/>
    <property type="match status" value="1"/>
</dbReference>
<dbReference type="SUPFAM" id="SSF52540">
    <property type="entry name" value="P-loop containing nucleoside triphosphate hydrolases"/>
    <property type="match status" value="1"/>
</dbReference>
<dbReference type="Proteomes" id="UP001198220">
    <property type="component" value="Unassembled WGS sequence"/>
</dbReference>
<dbReference type="Pfam" id="PF13614">
    <property type="entry name" value="AAA_31"/>
    <property type="match status" value="1"/>
</dbReference>
<dbReference type="InterPro" id="IPR050678">
    <property type="entry name" value="DNA_Partitioning_ATPase"/>
</dbReference>
<evidence type="ECO:0000313" key="3">
    <source>
        <dbReference type="Proteomes" id="UP001198220"/>
    </source>
</evidence>
<feature type="domain" description="AAA" evidence="1">
    <location>
        <begin position="3"/>
        <end position="82"/>
    </location>
</feature>
<sequence length="154" mass="17261">MCKVISVVNQKGGVGKTTTTVNVGIGLAREGKKVLLIDADPQGSLTASLQFTVAVDISYIDKEVQEWIYEYISDTGFIKPKQIAALRNQLNNGPINQIQMLSIFNNCVMAKKVSRSITFSEKKLTKYFPDDYTAKDMEQVIESLLEKWMQEQSC</sequence>
<protein>
    <submittedName>
        <fullName evidence="2">ParA family protein</fullName>
    </submittedName>
</protein>